<reference evidence="2 3" key="1">
    <citation type="submission" date="2020-01" db="EMBL/GenBank/DDBJ databases">
        <title>Complete genome sequence of a human oral phylogroup 1 Treponema sp. strain ATCC 700766, originally isolated from periodontitis dental plaque.</title>
        <authorList>
            <person name="Chan Y."/>
            <person name="Huo Y.-B."/>
            <person name="Yu X.-L."/>
            <person name="Zeng H."/>
            <person name="Leung W.-K."/>
            <person name="Watt R.M."/>
        </authorList>
    </citation>
    <scope>NUCLEOTIDE SEQUENCE [LARGE SCALE GENOMIC DNA]</scope>
    <source>
        <strain evidence="2 3">OMZ 804</strain>
    </source>
</reference>
<dbReference type="KEGG" id="trz:GWP43_09480"/>
<feature type="transmembrane region" description="Helical" evidence="1">
    <location>
        <begin position="12"/>
        <end position="37"/>
    </location>
</feature>
<evidence type="ECO:0000256" key="1">
    <source>
        <dbReference type="SAM" id="Phobius"/>
    </source>
</evidence>
<dbReference type="RefSeq" id="WP_162663944.1">
    <property type="nucleotide sequence ID" value="NZ_CP048020.1"/>
</dbReference>
<dbReference type="AlphaFoldDB" id="A0A6P1Y2R2"/>
<feature type="transmembrane region" description="Helical" evidence="1">
    <location>
        <begin position="248"/>
        <end position="269"/>
    </location>
</feature>
<dbReference type="Proteomes" id="UP000464374">
    <property type="component" value="Chromosome"/>
</dbReference>
<organism evidence="2 3">
    <name type="scientific">Treponema vincentii</name>
    <dbReference type="NCBI Taxonomy" id="69710"/>
    <lineage>
        <taxon>Bacteria</taxon>
        <taxon>Pseudomonadati</taxon>
        <taxon>Spirochaetota</taxon>
        <taxon>Spirochaetia</taxon>
        <taxon>Spirochaetales</taxon>
        <taxon>Treponemataceae</taxon>
        <taxon>Treponema</taxon>
    </lineage>
</organism>
<feature type="transmembrane region" description="Helical" evidence="1">
    <location>
        <begin position="99"/>
        <end position="124"/>
    </location>
</feature>
<evidence type="ECO:0000313" key="3">
    <source>
        <dbReference type="Proteomes" id="UP000464374"/>
    </source>
</evidence>
<proteinExistence type="predicted"/>
<name>A0A6P1Y2R2_9SPIR</name>
<dbReference type="EMBL" id="CP048020">
    <property type="protein sequence ID" value="QHX43629.1"/>
    <property type="molecule type" value="Genomic_DNA"/>
</dbReference>
<evidence type="ECO:0000313" key="2">
    <source>
        <dbReference type="EMBL" id="QHX43629.1"/>
    </source>
</evidence>
<protein>
    <submittedName>
        <fullName evidence="2">Uncharacterized protein</fullName>
    </submittedName>
</protein>
<accession>A0A6P1Y2R2</accession>
<keyword evidence="1" id="KW-1133">Transmembrane helix</keyword>
<feature type="transmembrane region" description="Helical" evidence="1">
    <location>
        <begin position="191"/>
        <end position="210"/>
    </location>
</feature>
<feature type="transmembrane region" description="Helical" evidence="1">
    <location>
        <begin position="154"/>
        <end position="179"/>
    </location>
</feature>
<keyword evidence="1" id="KW-0812">Transmembrane</keyword>
<feature type="transmembrane region" description="Helical" evidence="1">
    <location>
        <begin position="43"/>
        <end position="65"/>
    </location>
</feature>
<sequence>MKRIFKYTFLQRLPSIILSCAVMAGMSGVELLFLAFTKNIFNGFYMLWFVLTVTVLTVIPLFLFIRCSSGYARALLFTDESYLMLTLPVRTEFILLGRILCGLAELMICIAVSGVFSIAVWIGWTYHYIGFTSEQFFRVAADILNLIFLKNFPLVAFVLLGSLVSFIFIGNVALAVQTVMRSFNIKRMRGVWIVGFILIFTGTLFLTGRIEAMVGRVLSAYCPITIYGIKYSAQVASYPGGMVVNVPIVSTFISLGIGIACFFASVWLLKKRVEV</sequence>
<keyword evidence="1" id="KW-0472">Membrane</keyword>
<gene>
    <name evidence="2" type="ORF">GWP43_09480</name>
</gene>